<dbReference type="AlphaFoldDB" id="A0A8T2AXY5"/>
<evidence type="ECO:0000313" key="2">
    <source>
        <dbReference type="EMBL" id="KAG7579560.1"/>
    </source>
</evidence>
<evidence type="ECO:0008006" key="4">
    <source>
        <dbReference type="Google" id="ProtNLM"/>
    </source>
</evidence>
<accession>A0A8T2AXY5</accession>
<protein>
    <recommendedName>
        <fullName evidence="4">Transmembrane protein</fullName>
    </recommendedName>
</protein>
<evidence type="ECO:0000313" key="3">
    <source>
        <dbReference type="Proteomes" id="UP000694240"/>
    </source>
</evidence>
<proteinExistence type="predicted"/>
<evidence type="ECO:0000256" key="1">
    <source>
        <dbReference type="SAM" id="Phobius"/>
    </source>
</evidence>
<keyword evidence="3" id="KW-1185">Reference proteome</keyword>
<dbReference type="Proteomes" id="UP000694240">
    <property type="component" value="Chromosome 8"/>
</dbReference>
<keyword evidence="1" id="KW-0812">Transmembrane</keyword>
<dbReference type="EMBL" id="JAEFBK010000008">
    <property type="protein sequence ID" value="KAG7579560.1"/>
    <property type="molecule type" value="Genomic_DNA"/>
</dbReference>
<reference evidence="2 3" key="1">
    <citation type="submission" date="2020-12" db="EMBL/GenBank/DDBJ databases">
        <title>Concerted genomic and epigenomic changes stabilize Arabidopsis allopolyploids.</title>
        <authorList>
            <person name="Chen Z."/>
        </authorList>
    </citation>
    <scope>NUCLEOTIDE SEQUENCE [LARGE SCALE GENOMIC DNA]</scope>
    <source>
        <strain evidence="2">Allo738</strain>
        <tissue evidence="2">Leaf</tissue>
    </source>
</reference>
<keyword evidence="1" id="KW-1133">Transmembrane helix</keyword>
<gene>
    <name evidence="2" type="ORF">ISN45_Aa03g036930</name>
</gene>
<sequence>MARRRRMLSSLCCSTPLPKNPNRFRLKLFVLSLRSLPSFIPPLRLVVCRSGSFSSSSLKILGSPVRRAPPPFGRTASYFAGGKRLNRVLPVVVVSSTSLHGELCLLPFSMFDFIFDSVNRRRRMSSSSLGLGQIPSLQFRWKGFNWAWPIFGPLGVCCGPLSLLGCKFVLLCKHVLLACLIAVHFSPPVPTTKSIFPRLTLCHHVAISDFFTQRVTGYFSGFPPLPTPDTSPVGPVCFWFKTNFVGSDFAQILRRLITGYFSGVSLPASMADPGCSQPRTTFVGSFLNGSSVWCIVTSCLTANFRIDLVALVADSISRNIALYVCGVVQGVISLLRSSVIKVQGLRDDNYCLGFMIALIYPSICFSFMYCFAFGSGSLIALAPPFVTFPSFEDD</sequence>
<keyword evidence="1" id="KW-0472">Membrane</keyword>
<name>A0A8T2AXY5_9BRAS</name>
<feature type="transmembrane region" description="Helical" evidence="1">
    <location>
        <begin position="351"/>
        <end position="374"/>
    </location>
</feature>
<organism evidence="2 3">
    <name type="scientific">Arabidopsis thaliana x Arabidopsis arenosa</name>
    <dbReference type="NCBI Taxonomy" id="1240361"/>
    <lineage>
        <taxon>Eukaryota</taxon>
        <taxon>Viridiplantae</taxon>
        <taxon>Streptophyta</taxon>
        <taxon>Embryophyta</taxon>
        <taxon>Tracheophyta</taxon>
        <taxon>Spermatophyta</taxon>
        <taxon>Magnoliopsida</taxon>
        <taxon>eudicotyledons</taxon>
        <taxon>Gunneridae</taxon>
        <taxon>Pentapetalae</taxon>
        <taxon>rosids</taxon>
        <taxon>malvids</taxon>
        <taxon>Brassicales</taxon>
        <taxon>Brassicaceae</taxon>
        <taxon>Camelineae</taxon>
        <taxon>Arabidopsis</taxon>
    </lineage>
</organism>
<comment type="caution">
    <text evidence="2">The sequence shown here is derived from an EMBL/GenBank/DDBJ whole genome shotgun (WGS) entry which is preliminary data.</text>
</comment>